<dbReference type="InterPro" id="IPR000195">
    <property type="entry name" value="Rab-GAP-TBC_dom"/>
</dbReference>
<sequence>MKKFRKIIVRGKLPKHLRGIYWSLALGIDDMDSEKLHFSSLLQESVPTKDIKQIDKDVARTMRTHKMFSIRFGDGQRKLFQILRAYAAYDIEVGYVQSMSTIAAMLLFFIEEEEKSFLALVSLFQTRGLRWLLIRDLEGLRETAFSIFTKLNKHFFPELADHFEEIGLHPSLFLTNWFLEIFFGYVPFGVLLQVWDLFILDGYSFLYSLVLSVLSFNYDEILALPDPESFNDLKHNPFQAVNPRQILNIATTKYKLSFQKIHKITGMYPHPL</sequence>
<evidence type="ECO:0000313" key="2">
    <source>
        <dbReference type="EMBL" id="NDV34897.1"/>
    </source>
</evidence>
<dbReference type="FunFam" id="1.10.8.270:FF:000016">
    <property type="entry name" value="TBC1 domain family member 2A"/>
    <property type="match status" value="1"/>
</dbReference>
<accession>A0A6B2LDH8</accession>
<dbReference type="GO" id="GO:0031267">
    <property type="term" value="F:small GTPase binding"/>
    <property type="evidence" value="ECO:0007669"/>
    <property type="project" value="TreeGrafter"/>
</dbReference>
<dbReference type="SUPFAM" id="SSF47923">
    <property type="entry name" value="Ypt/Rab-GAP domain of gyp1p"/>
    <property type="match status" value="2"/>
</dbReference>
<dbReference type="PANTHER" id="PTHR47219:SF9">
    <property type="entry name" value="GTPASE ACTIVATING PROTEIN AND CENTROSOME-ASSOCIATED, ISOFORM B"/>
    <property type="match status" value="1"/>
</dbReference>
<dbReference type="EMBL" id="GIBP01005928">
    <property type="protein sequence ID" value="NDV34897.1"/>
    <property type="molecule type" value="Transcribed_RNA"/>
</dbReference>
<evidence type="ECO:0000259" key="1">
    <source>
        <dbReference type="PROSITE" id="PS50086"/>
    </source>
</evidence>
<proteinExistence type="predicted"/>
<dbReference type="PANTHER" id="PTHR47219">
    <property type="entry name" value="RAB GTPASE-ACTIVATING PROTEIN 1-LIKE"/>
    <property type="match status" value="1"/>
</dbReference>
<name>A0A6B2LDH8_9EUKA</name>
<reference evidence="2" key="1">
    <citation type="journal article" date="2020" name="J. Eukaryot. Microbiol.">
        <title>De novo Sequencing, Assembly and Annotation of the Transcriptome for the Free-Living Testate Amoeba Arcella intermedia.</title>
        <authorList>
            <person name="Ribeiro G.M."/>
            <person name="Porfirio-Sousa A.L."/>
            <person name="Maurer-Alcala X.X."/>
            <person name="Katz L.A."/>
            <person name="Lahr D.J.G."/>
        </authorList>
    </citation>
    <scope>NUCLEOTIDE SEQUENCE</scope>
</reference>
<dbReference type="Gene3D" id="1.10.8.270">
    <property type="entry name" value="putative rabgap domain of human tbc1 domain family member 14 like domains"/>
    <property type="match status" value="1"/>
</dbReference>
<organism evidence="2">
    <name type="scientific">Arcella intermedia</name>
    <dbReference type="NCBI Taxonomy" id="1963864"/>
    <lineage>
        <taxon>Eukaryota</taxon>
        <taxon>Amoebozoa</taxon>
        <taxon>Tubulinea</taxon>
        <taxon>Elardia</taxon>
        <taxon>Arcellinida</taxon>
        <taxon>Sphaerothecina</taxon>
        <taxon>Arcellidae</taxon>
        <taxon>Arcella</taxon>
    </lineage>
</organism>
<feature type="domain" description="Rab-GAP TBC" evidence="1">
    <location>
        <begin position="12"/>
        <end position="202"/>
    </location>
</feature>
<dbReference type="Pfam" id="PF00566">
    <property type="entry name" value="RabGAP-TBC"/>
    <property type="match status" value="1"/>
</dbReference>
<dbReference type="InterPro" id="IPR050302">
    <property type="entry name" value="Rab_GAP_TBC_domain"/>
</dbReference>
<dbReference type="PROSITE" id="PS50086">
    <property type="entry name" value="TBC_RABGAP"/>
    <property type="match status" value="1"/>
</dbReference>
<dbReference type="AlphaFoldDB" id="A0A6B2LDH8"/>
<dbReference type="InterPro" id="IPR035969">
    <property type="entry name" value="Rab-GAP_TBC_sf"/>
</dbReference>
<protein>
    <recommendedName>
        <fullName evidence="1">Rab-GAP TBC domain-containing protein</fullName>
    </recommendedName>
</protein>
<dbReference type="Gene3D" id="1.10.472.80">
    <property type="entry name" value="Ypt/Rab-GAP domain of gyp1p, domain 3"/>
    <property type="match status" value="1"/>
</dbReference>
<dbReference type="SMART" id="SM00164">
    <property type="entry name" value="TBC"/>
    <property type="match status" value="1"/>
</dbReference>
<dbReference type="GO" id="GO:0005096">
    <property type="term" value="F:GTPase activator activity"/>
    <property type="evidence" value="ECO:0007669"/>
    <property type="project" value="TreeGrafter"/>
</dbReference>